<accession>A0A7X5KL14</accession>
<gene>
    <name evidence="9" type="primary">panD</name>
    <name evidence="14" type="ORF">GXN74_00525</name>
</gene>
<feature type="binding site" evidence="9 11">
    <location>
        <begin position="73"/>
        <end position="75"/>
    </location>
    <ligand>
        <name>substrate</name>
    </ligand>
</feature>
<evidence type="ECO:0000256" key="9">
    <source>
        <dbReference type="HAMAP-Rule" id="MF_00446"/>
    </source>
</evidence>
<dbReference type="Pfam" id="PF02261">
    <property type="entry name" value="Asp_decarbox"/>
    <property type="match status" value="1"/>
</dbReference>
<evidence type="ECO:0000256" key="10">
    <source>
        <dbReference type="PIRSR" id="PIRSR006246-1"/>
    </source>
</evidence>
<organism evidence="14 15">
    <name type="scientific">Anaerotalea alkaliphila</name>
    <dbReference type="NCBI Taxonomy" id="2662126"/>
    <lineage>
        <taxon>Bacteria</taxon>
        <taxon>Bacillati</taxon>
        <taxon>Bacillota</taxon>
        <taxon>Clostridia</taxon>
        <taxon>Eubacteriales</taxon>
        <taxon>Anaerotalea</taxon>
    </lineage>
</organism>
<comment type="cofactor">
    <cofactor evidence="9 10">
        <name>pyruvate</name>
        <dbReference type="ChEBI" id="CHEBI:15361"/>
    </cofactor>
    <text evidence="9 10">Binds 1 pyruvoyl group covalently per subunit.</text>
</comment>
<keyword evidence="5 9" id="KW-0865">Zymogen</keyword>
<dbReference type="PANTHER" id="PTHR21012">
    <property type="entry name" value="ASPARTATE 1-DECARBOXYLASE"/>
    <property type="match status" value="1"/>
</dbReference>
<sequence length="127" mass="14115">MLLSMFKGKLHRATVTEADLNYVGSITIDTHLLEAADILPGEQVQVVNLNNGERFETYTIEGESGSGVICVNGAAARLVQRGDKVIIIAYGLMDREEAKTFKPRILVLDEGNRIVDIKDREEHGRIY</sequence>
<keyword evidence="1 9" id="KW-0963">Cytoplasm</keyword>
<dbReference type="InterPro" id="IPR009010">
    <property type="entry name" value="Asp_de-COase-like_dom_sf"/>
</dbReference>
<comment type="similarity">
    <text evidence="9">Belongs to the PanD family.</text>
</comment>
<feature type="active site" description="Proton donor" evidence="9 10">
    <location>
        <position position="58"/>
    </location>
</feature>
<feature type="chain" id="PRO_5031645976" description="Aspartate 1-decarboxylase alpha chain" evidence="9 13">
    <location>
        <begin position="25"/>
        <end position="127"/>
    </location>
</feature>
<evidence type="ECO:0000256" key="12">
    <source>
        <dbReference type="PIRSR" id="PIRSR006246-3"/>
    </source>
</evidence>
<keyword evidence="4 9" id="KW-0068">Autocatalytic cleavage</keyword>
<evidence type="ECO:0000256" key="5">
    <source>
        <dbReference type="ARBA" id="ARBA00023145"/>
    </source>
</evidence>
<dbReference type="SUPFAM" id="SSF50692">
    <property type="entry name" value="ADC-like"/>
    <property type="match status" value="1"/>
</dbReference>
<keyword evidence="8 9" id="KW-0670">Pyruvate</keyword>
<evidence type="ECO:0000256" key="8">
    <source>
        <dbReference type="ARBA" id="ARBA00023317"/>
    </source>
</evidence>
<feature type="chain" id="PRO_5031645975" description="Aspartate 1-decarboxylase beta chain" evidence="9 13">
    <location>
        <begin position="1"/>
        <end position="24"/>
    </location>
</feature>
<evidence type="ECO:0000256" key="11">
    <source>
        <dbReference type="PIRSR" id="PIRSR006246-2"/>
    </source>
</evidence>
<dbReference type="HAMAP" id="MF_00446">
    <property type="entry name" value="PanD"/>
    <property type="match status" value="1"/>
</dbReference>
<dbReference type="Gene3D" id="2.40.40.20">
    <property type="match status" value="1"/>
</dbReference>
<dbReference type="Proteomes" id="UP000461585">
    <property type="component" value="Unassembled WGS sequence"/>
</dbReference>
<evidence type="ECO:0000256" key="6">
    <source>
        <dbReference type="ARBA" id="ARBA00023239"/>
    </source>
</evidence>
<evidence type="ECO:0000256" key="7">
    <source>
        <dbReference type="ARBA" id="ARBA00023270"/>
    </source>
</evidence>
<evidence type="ECO:0000256" key="13">
    <source>
        <dbReference type="PIRSR" id="PIRSR006246-5"/>
    </source>
</evidence>
<keyword evidence="15" id="KW-1185">Reference proteome</keyword>
<keyword evidence="3 9" id="KW-0210">Decarboxylase</keyword>
<dbReference type="GO" id="GO:0005829">
    <property type="term" value="C:cytosol"/>
    <property type="evidence" value="ECO:0007669"/>
    <property type="project" value="TreeGrafter"/>
</dbReference>
<dbReference type="GO" id="GO:0006523">
    <property type="term" value="P:alanine biosynthetic process"/>
    <property type="evidence" value="ECO:0007669"/>
    <property type="project" value="InterPro"/>
</dbReference>
<comment type="catalytic activity">
    <reaction evidence="9">
        <text>L-aspartate + H(+) = beta-alanine + CO2</text>
        <dbReference type="Rhea" id="RHEA:19497"/>
        <dbReference type="ChEBI" id="CHEBI:15378"/>
        <dbReference type="ChEBI" id="CHEBI:16526"/>
        <dbReference type="ChEBI" id="CHEBI:29991"/>
        <dbReference type="ChEBI" id="CHEBI:57966"/>
        <dbReference type="EC" id="4.1.1.11"/>
    </reaction>
</comment>
<comment type="caution">
    <text evidence="14">The sequence shown here is derived from an EMBL/GenBank/DDBJ whole genome shotgun (WGS) entry which is preliminary data.</text>
</comment>
<evidence type="ECO:0000256" key="2">
    <source>
        <dbReference type="ARBA" id="ARBA00022655"/>
    </source>
</evidence>
<dbReference type="AlphaFoldDB" id="A0A7X5KL14"/>
<evidence type="ECO:0000256" key="4">
    <source>
        <dbReference type="ARBA" id="ARBA00022813"/>
    </source>
</evidence>
<keyword evidence="2 9" id="KW-0566">Pantothenate biosynthesis</keyword>
<evidence type="ECO:0000313" key="15">
    <source>
        <dbReference type="Proteomes" id="UP000461585"/>
    </source>
</evidence>
<dbReference type="PIRSF" id="PIRSF006246">
    <property type="entry name" value="Asp_decarbox"/>
    <property type="match status" value="1"/>
</dbReference>
<dbReference type="RefSeq" id="WP_162368955.1">
    <property type="nucleotide sequence ID" value="NZ_JAAEEH010000001.1"/>
</dbReference>
<comment type="pathway">
    <text evidence="9">Cofactor biosynthesis; (R)-pantothenate biosynthesis; beta-alanine from L-aspartate: step 1/1.</text>
</comment>
<dbReference type="PANTHER" id="PTHR21012:SF0">
    <property type="entry name" value="ASPARTATE 1-DECARBOXYLASE"/>
    <property type="match status" value="1"/>
</dbReference>
<protein>
    <recommendedName>
        <fullName evidence="9">Aspartate 1-decarboxylase</fullName>
        <ecNumber evidence="9">4.1.1.11</ecNumber>
    </recommendedName>
    <alternativeName>
        <fullName evidence="9">Aspartate alpha-decarboxylase</fullName>
    </alternativeName>
    <component>
        <recommendedName>
            <fullName evidence="9">Aspartate 1-decarboxylase beta chain</fullName>
        </recommendedName>
    </component>
    <component>
        <recommendedName>
            <fullName evidence="9">Aspartate 1-decarboxylase alpha chain</fullName>
        </recommendedName>
    </component>
</protein>
<dbReference type="GO" id="GO:0004068">
    <property type="term" value="F:aspartate 1-decarboxylase activity"/>
    <property type="evidence" value="ECO:0007669"/>
    <property type="project" value="UniProtKB-UniRule"/>
</dbReference>
<comment type="subunit">
    <text evidence="9">Heterooctamer of four alpha and four beta subunits.</text>
</comment>
<feature type="binding site" evidence="9 11">
    <location>
        <position position="57"/>
    </location>
    <ligand>
        <name>substrate</name>
    </ligand>
</feature>
<evidence type="ECO:0000313" key="14">
    <source>
        <dbReference type="EMBL" id="NDL66229.1"/>
    </source>
</evidence>
<dbReference type="EMBL" id="JAAEEH010000001">
    <property type="protein sequence ID" value="NDL66229.1"/>
    <property type="molecule type" value="Genomic_DNA"/>
</dbReference>
<dbReference type="EC" id="4.1.1.11" evidence="9"/>
<dbReference type="InterPro" id="IPR003190">
    <property type="entry name" value="Asp_decarbox"/>
</dbReference>
<keyword evidence="6 9" id="KW-0456">Lyase</keyword>
<name>A0A7X5KL14_9FIRM</name>
<feature type="modified residue" description="Pyruvic acid (Ser)" evidence="9 12">
    <location>
        <position position="25"/>
    </location>
</feature>
<dbReference type="NCBIfam" id="TIGR00223">
    <property type="entry name" value="panD"/>
    <property type="match status" value="1"/>
</dbReference>
<reference evidence="14 15" key="1">
    <citation type="submission" date="2020-01" db="EMBL/GenBank/DDBJ databases">
        <title>Anaeroalcalibacter tamaniensis gen. nov., sp. nov., moderately halophilic strictly anaerobic fermenter bacterium from mud volcano of Taman peninsula.</title>
        <authorList>
            <person name="Frolova A."/>
            <person name="Merkel A.Y."/>
            <person name="Slobodkin A.I."/>
        </authorList>
    </citation>
    <scope>NUCLEOTIDE SEQUENCE [LARGE SCALE GENOMIC DNA]</scope>
    <source>
        <strain evidence="14 15">F-3ap</strain>
    </source>
</reference>
<proteinExistence type="inferred from homology"/>
<evidence type="ECO:0000256" key="3">
    <source>
        <dbReference type="ARBA" id="ARBA00022793"/>
    </source>
</evidence>
<comment type="subcellular location">
    <subcellularLocation>
        <location evidence="9">Cytoplasm</location>
    </subcellularLocation>
</comment>
<evidence type="ECO:0000256" key="1">
    <source>
        <dbReference type="ARBA" id="ARBA00022490"/>
    </source>
</evidence>
<feature type="active site" description="Schiff-base intermediate with substrate; via pyruvic acid" evidence="9 10">
    <location>
        <position position="25"/>
    </location>
</feature>
<dbReference type="UniPathway" id="UPA00028">
    <property type="reaction ID" value="UER00002"/>
</dbReference>
<comment type="PTM">
    <text evidence="9 12">Is synthesized initially as an inactive proenzyme, which is activated by self-cleavage at a specific serine bond to produce a beta-subunit with a hydroxyl group at its C-terminus and an alpha-subunit with a pyruvoyl group at its N-terminus.</text>
</comment>
<dbReference type="GO" id="GO:0015940">
    <property type="term" value="P:pantothenate biosynthetic process"/>
    <property type="evidence" value="ECO:0007669"/>
    <property type="project" value="UniProtKB-UniRule"/>
</dbReference>
<comment type="function">
    <text evidence="9">Catalyzes the pyruvoyl-dependent decarboxylation of aspartate to produce beta-alanine.</text>
</comment>
<keyword evidence="7 9" id="KW-0704">Schiff base</keyword>
<dbReference type="CDD" id="cd06919">
    <property type="entry name" value="Asp_decarbox"/>
    <property type="match status" value="1"/>
</dbReference>